<dbReference type="Pfam" id="PF06911">
    <property type="entry name" value="Senescence"/>
    <property type="match status" value="1"/>
</dbReference>
<dbReference type="InterPro" id="IPR009686">
    <property type="entry name" value="Senescence/spartin_C"/>
</dbReference>
<dbReference type="GO" id="GO:0030514">
    <property type="term" value="P:negative regulation of BMP signaling pathway"/>
    <property type="evidence" value="ECO:0007669"/>
    <property type="project" value="TreeGrafter"/>
</dbReference>
<dbReference type="Proteomes" id="UP000494206">
    <property type="component" value="Unassembled WGS sequence"/>
</dbReference>
<dbReference type="InterPro" id="IPR024758">
    <property type="entry name" value="Inp1"/>
</dbReference>
<dbReference type="OrthoDB" id="20821at2759"/>
<keyword evidence="9" id="KW-1185">Reference proteome</keyword>
<comment type="function">
    <text evidence="1">Required for peroxisome inheritance.</text>
</comment>
<feature type="domain" description="Senescence" evidence="7">
    <location>
        <begin position="160"/>
        <end position="338"/>
    </location>
</feature>
<dbReference type="PANTHER" id="PTHR21068:SF43">
    <property type="entry name" value="SPARTIN"/>
    <property type="match status" value="1"/>
</dbReference>
<dbReference type="GO" id="GO:0051301">
    <property type="term" value="P:cell division"/>
    <property type="evidence" value="ECO:0007669"/>
    <property type="project" value="TreeGrafter"/>
</dbReference>
<dbReference type="Pfam" id="PF12634">
    <property type="entry name" value="Inp1"/>
    <property type="match status" value="1"/>
</dbReference>
<comment type="caution">
    <text evidence="8">The sequence shown here is derived from an EMBL/GenBank/DDBJ whole genome shotgun (WGS) entry which is preliminary data.</text>
</comment>
<evidence type="ECO:0000313" key="8">
    <source>
        <dbReference type="EMBL" id="CAB3407876.1"/>
    </source>
</evidence>
<dbReference type="InterPro" id="IPR045036">
    <property type="entry name" value="Spartin-like"/>
</dbReference>
<evidence type="ECO:0000256" key="5">
    <source>
        <dbReference type="ARBA" id="ARBA00023136"/>
    </source>
</evidence>
<comment type="subcellular location">
    <subcellularLocation>
        <location evidence="2">Endomembrane system</location>
        <topology evidence="2">Peripheral membrane protein</topology>
    </subcellularLocation>
</comment>
<protein>
    <recommendedName>
        <fullName evidence="4">Inheritance of peroxisomes protein 1</fullName>
    </recommendedName>
</protein>
<evidence type="ECO:0000256" key="1">
    <source>
        <dbReference type="ARBA" id="ARBA00003594"/>
    </source>
</evidence>
<name>A0A8S1F7P9_9PELO</name>
<dbReference type="GO" id="GO:0012505">
    <property type="term" value="C:endomembrane system"/>
    <property type="evidence" value="ECO:0007669"/>
    <property type="project" value="UniProtKB-SubCell"/>
</dbReference>
<dbReference type="GO" id="GO:0005780">
    <property type="term" value="C:extrinsic component of intraperoxisomal membrane"/>
    <property type="evidence" value="ECO:0007669"/>
    <property type="project" value="InterPro"/>
</dbReference>
<accession>A0A8S1F7P9</accession>
<dbReference type="EMBL" id="CADEPM010000006">
    <property type="protein sequence ID" value="CAB3407876.1"/>
    <property type="molecule type" value="Genomic_DNA"/>
</dbReference>
<sequence>MDDQRAIEENEQDEATTSQQRDSREADLIYFLPEGVQIFTIDGDETTAPSEPTSLQILMLNSNEQQIEAFIQVGPWVYPLMKEKTPILKNEFGAYVMPNPTPDRPNMMIAILISQDVELRLIEELELVLREYADLRIQEEPCKELTKEEKSRISRKISQFLIHGGQKIAWGIEKGTTKAAMKVQNKGERYRSKREATENPVHVSPVVKEGVVYMHKGTKTVAKCTKFVLDKIGAVGAFVGDKLASGAQKTFKDGKSGRFVSGTIDVLGGGLTGLGIVFMSLEKGGRTLGRSIANETVQSVKLKYGDEASETAQHALLSAGNGLLAGVQIIQLGPHHIPTRVARTAGIQMVSDLYKEQKKAEILEKQNEIAK</sequence>
<dbReference type="GO" id="GO:0045033">
    <property type="term" value="P:peroxisome inheritance"/>
    <property type="evidence" value="ECO:0007669"/>
    <property type="project" value="InterPro"/>
</dbReference>
<reference evidence="8 9" key="1">
    <citation type="submission" date="2020-04" db="EMBL/GenBank/DDBJ databases">
        <authorList>
            <person name="Laetsch R D."/>
            <person name="Stevens L."/>
            <person name="Kumar S."/>
            <person name="Blaxter L. M."/>
        </authorList>
    </citation>
    <scope>NUCLEOTIDE SEQUENCE [LARGE SCALE GENOMIC DNA]</scope>
</reference>
<proteinExistence type="inferred from homology"/>
<dbReference type="GO" id="GO:0005886">
    <property type="term" value="C:plasma membrane"/>
    <property type="evidence" value="ECO:0007669"/>
    <property type="project" value="TreeGrafter"/>
</dbReference>
<organism evidence="8 9">
    <name type="scientific">Caenorhabditis bovis</name>
    <dbReference type="NCBI Taxonomy" id="2654633"/>
    <lineage>
        <taxon>Eukaryota</taxon>
        <taxon>Metazoa</taxon>
        <taxon>Ecdysozoa</taxon>
        <taxon>Nematoda</taxon>
        <taxon>Chromadorea</taxon>
        <taxon>Rhabditida</taxon>
        <taxon>Rhabditina</taxon>
        <taxon>Rhabditomorpha</taxon>
        <taxon>Rhabditoidea</taxon>
        <taxon>Rhabditidae</taxon>
        <taxon>Peloderinae</taxon>
        <taxon>Caenorhabditis</taxon>
    </lineage>
</organism>
<comment type="similarity">
    <text evidence="3">Belongs to the INP1 family.</text>
</comment>
<keyword evidence="5" id="KW-0472">Membrane</keyword>
<evidence type="ECO:0000259" key="7">
    <source>
        <dbReference type="Pfam" id="PF06911"/>
    </source>
</evidence>
<dbReference type="PANTHER" id="PTHR21068">
    <property type="entry name" value="SPARTIN"/>
    <property type="match status" value="1"/>
</dbReference>
<evidence type="ECO:0000256" key="6">
    <source>
        <dbReference type="SAM" id="MobiDB-lite"/>
    </source>
</evidence>
<evidence type="ECO:0000256" key="2">
    <source>
        <dbReference type="ARBA" id="ARBA00004184"/>
    </source>
</evidence>
<gene>
    <name evidence="8" type="ORF">CBOVIS_LOCUS9731</name>
</gene>
<evidence type="ECO:0000256" key="3">
    <source>
        <dbReference type="ARBA" id="ARBA00010707"/>
    </source>
</evidence>
<feature type="region of interest" description="Disordered" evidence="6">
    <location>
        <begin position="1"/>
        <end position="24"/>
    </location>
</feature>
<dbReference type="AlphaFoldDB" id="A0A8S1F7P9"/>
<evidence type="ECO:0000256" key="4">
    <source>
        <dbReference type="ARBA" id="ARBA00021397"/>
    </source>
</evidence>
<evidence type="ECO:0000313" key="9">
    <source>
        <dbReference type="Proteomes" id="UP000494206"/>
    </source>
</evidence>